<keyword evidence="2" id="KW-1185">Reference proteome</keyword>
<proteinExistence type="predicted"/>
<name>M1F3L2_9CAUD</name>
<protein>
    <submittedName>
        <fullName evidence="1">Uncharacterized protein</fullName>
    </submittedName>
</protein>
<dbReference type="OrthoDB" id="40689at10239"/>
<dbReference type="EMBL" id="JQ691611">
    <property type="protein sequence ID" value="AFH21015.1"/>
    <property type="molecule type" value="Genomic_DNA"/>
</dbReference>
<dbReference type="KEGG" id="vg:18562973"/>
<dbReference type="Proteomes" id="UP000011829">
    <property type="component" value="Segment"/>
</dbReference>
<gene>
    <name evidence="1" type="ORF">CR9_131</name>
</gene>
<sequence>MKLGTVQRKILIILSERSRGWVDHPYGPGWVWGTVSNTRKVLESLVKNGLVTKGEWLEEESGKKWPQYTLSEAGFDFVHGGPRGE</sequence>
<organism evidence="1 2">
    <name type="scientific">Cronobacter phage CR9</name>
    <dbReference type="NCBI Taxonomy" id="1162290"/>
    <lineage>
        <taxon>Viruses</taxon>
        <taxon>Duplodnaviria</taxon>
        <taxon>Heunggongvirae</taxon>
        <taxon>Uroviricota</taxon>
        <taxon>Caudoviricetes</taxon>
        <taxon>Vequintavirinae</taxon>
        <taxon>Certrevirus</taxon>
        <taxon>Certrevirus CR9</taxon>
    </lineage>
</organism>
<evidence type="ECO:0000313" key="1">
    <source>
        <dbReference type="EMBL" id="AFH21015.1"/>
    </source>
</evidence>
<accession>M1F3L2</accession>
<dbReference type="RefSeq" id="YP_009015093.1">
    <property type="nucleotide sequence ID" value="NC_023717.1"/>
</dbReference>
<evidence type="ECO:0000313" key="2">
    <source>
        <dbReference type="Proteomes" id="UP000011829"/>
    </source>
</evidence>
<dbReference type="GeneID" id="18562973"/>
<reference evidence="1 2" key="1">
    <citation type="submission" date="2012-02" db="EMBL/GenBank/DDBJ databases">
        <title>Complete Genome Sequence of Cronobacter sakazakii Bacteriophage CR9.</title>
        <authorList>
            <person name="Shin H."/>
            <person name="Lee J.-H."/>
            <person name="Kim Y."/>
            <person name="Ryu S."/>
        </authorList>
    </citation>
    <scope>NUCLEOTIDE SEQUENCE [LARGE SCALE GENOMIC DNA]</scope>
</reference>